<evidence type="ECO:0000256" key="1">
    <source>
        <dbReference type="SAM" id="MobiDB-lite"/>
    </source>
</evidence>
<dbReference type="OrthoDB" id="3269666at2759"/>
<gene>
    <name evidence="2" type="ORF">AMATHDRAFT_52930</name>
</gene>
<evidence type="ECO:0000313" key="3">
    <source>
        <dbReference type="Proteomes" id="UP000242287"/>
    </source>
</evidence>
<feature type="compositionally biased region" description="Basic and acidic residues" evidence="1">
    <location>
        <begin position="75"/>
        <end position="100"/>
    </location>
</feature>
<sequence>MTAVDQLEQQLSATTDAAAAEGKEDVQAAKARGESYLEQAKGLASSVLSTAQSYLPVSVGGSANAPDIGPHTKPKSVEERVRHHEVEEPNKAEDAVEKLA</sequence>
<dbReference type="STRING" id="703135.A0A2A9NXD3"/>
<keyword evidence="3" id="KW-1185">Reference proteome</keyword>
<proteinExistence type="predicted"/>
<dbReference type="Proteomes" id="UP000242287">
    <property type="component" value="Unassembled WGS sequence"/>
</dbReference>
<feature type="region of interest" description="Disordered" evidence="1">
    <location>
        <begin position="59"/>
        <end position="100"/>
    </location>
</feature>
<reference evidence="2 3" key="1">
    <citation type="submission" date="2014-02" db="EMBL/GenBank/DDBJ databases">
        <title>Transposable element dynamics among asymbiotic and ectomycorrhizal Amanita fungi.</title>
        <authorList>
            <consortium name="DOE Joint Genome Institute"/>
            <person name="Hess J."/>
            <person name="Skrede I."/>
            <person name="Wolfe B."/>
            <person name="LaButti K."/>
            <person name="Ohm R.A."/>
            <person name="Grigoriev I.V."/>
            <person name="Pringle A."/>
        </authorList>
    </citation>
    <scope>NUCLEOTIDE SEQUENCE [LARGE SCALE GENOMIC DNA]</scope>
    <source>
        <strain evidence="2 3">SKay4041</strain>
    </source>
</reference>
<accession>A0A2A9NXD3</accession>
<dbReference type="AlphaFoldDB" id="A0A2A9NXD3"/>
<evidence type="ECO:0000313" key="2">
    <source>
        <dbReference type="EMBL" id="PFH54888.1"/>
    </source>
</evidence>
<dbReference type="EMBL" id="KZ301969">
    <property type="protein sequence ID" value="PFH54888.1"/>
    <property type="molecule type" value="Genomic_DNA"/>
</dbReference>
<protein>
    <submittedName>
        <fullName evidence="2">Uncharacterized protein</fullName>
    </submittedName>
</protein>
<organism evidence="2 3">
    <name type="scientific">Amanita thiersii Skay4041</name>
    <dbReference type="NCBI Taxonomy" id="703135"/>
    <lineage>
        <taxon>Eukaryota</taxon>
        <taxon>Fungi</taxon>
        <taxon>Dikarya</taxon>
        <taxon>Basidiomycota</taxon>
        <taxon>Agaricomycotina</taxon>
        <taxon>Agaricomycetes</taxon>
        <taxon>Agaricomycetidae</taxon>
        <taxon>Agaricales</taxon>
        <taxon>Pluteineae</taxon>
        <taxon>Amanitaceae</taxon>
        <taxon>Amanita</taxon>
    </lineage>
</organism>
<name>A0A2A9NXD3_9AGAR</name>